<evidence type="ECO:0000256" key="4">
    <source>
        <dbReference type="ARBA" id="ARBA00011160"/>
    </source>
</evidence>
<reference evidence="16 17" key="1">
    <citation type="submission" date="2019-06" db="EMBL/GenBank/DDBJ databases">
        <title>Sequencing the genomes of 1000 actinobacteria strains.</title>
        <authorList>
            <person name="Klenk H.-P."/>
        </authorList>
    </citation>
    <scope>NUCLEOTIDE SEQUENCE [LARGE SCALE GENOMIC DNA]</scope>
    <source>
        <strain evidence="16 17">DSM 45928</strain>
    </source>
</reference>
<keyword evidence="6 12" id="KW-1003">Cell membrane</keyword>
<protein>
    <recommendedName>
        <fullName evidence="5 12">Cell division protein FtsX</fullName>
    </recommendedName>
</protein>
<gene>
    <name evidence="16" type="ORF">FB566_1254</name>
</gene>
<dbReference type="InterPro" id="IPR003838">
    <property type="entry name" value="ABC3_permease_C"/>
</dbReference>
<dbReference type="FunCoup" id="A0A543AT39">
    <property type="interactions" value="53"/>
</dbReference>
<dbReference type="RefSeq" id="WP_142036071.1">
    <property type="nucleotide sequence ID" value="NZ_JBHTGS010000001.1"/>
</dbReference>
<comment type="function">
    <text evidence="1">Part of the ABC transporter FtsEX involved in cellular division.</text>
</comment>
<evidence type="ECO:0000256" key="9">
    <source>
        <dbReference type="ARBA" id="ARBA00022989"/>
    </source>
</evidence>
<dbReference type="Gene3D" id="3.30.70.3040">
    <property type="match status" value="1"/>
</dbReference>
<evidence type="ECO:0000256" key="12">
    <source>
        <dbReference type="PIRNR" id="PIRNR003097"/>
    </source>
</evidence>
<feature type="transmembrane region" description="Helical" evidence="13">
    <location>
        <begin position="218"/>
        <end position="246"/>
    </location>
</feature>
<keyword evidence="11 12" id="KW-0131">Cell cycle</keyword>
<dbReference type="NCBIfam" id="NF038346">
    <property type="entry name" value="FtsX_actino"/>
    <property type="match status" value="1"/>
</dbReference>
<sequence>MRAKYVLSEVAVGLWRNISMTIAMIITMAVSLTMLGAGLLLYFQVQSMEAYYRGQVEIIIYLNKDVAEDDEAKINLERDLQSDPLVQTVSFKNKDQAWADFQELFRDAPDLIESVEKDRLPASFEITLKDMEFADEFIAKYRDYDEETVERIMNQQDTLEGVFTVMGGVQNLALMVALVQGIAALLLVANTIQVAAYSKRREVSIMKLVGASNWFVQAPFVLEAVFAGLIGAVLAFLALVAGKAFLVDGTFKALFDIMTEMSWTRIWLMLPILAGIASLISAITGWVTLRFQVKV</sequence>
<feature type="transmembrane region" description="Helical" evidence="13">
    <location>
        <begin position="266"/>
        <end position="289"/>
    </location>
</feature>
<evidence type="ECO:0000256" key="1">
    <source>
        <dbReference type="ARBA" id="ARBA00003552"/>
    </source>
</evidence>
<evidence type="ECO:0000256" key="11">
    <source>
        <dbReference type="ARBA" id="ARBA00023306"/>
    </source>
</evidence>
<keyword evidence="10 12" id="KW-0472">Membrane</keyword>
<evidence type="ECO:0000256" key="7">
    <source>
        <dbReference type="ARBA" id="ARBA00022618"/>
    </source>
</evidence>
<comment type="subcellular location">
    <subcellularLocation>
        <location evidence="2">Cell membrane</location>
        <topology evidence="2">Multi-pass membrane protein</topology>
    </subcellularLocation>
</comment>
<comment type="similarity">
    <text evidence="3 12">Belongs to the ABC-4 integral membrane protein family. FtsX subfamily.</text>
</comment>
<dbReference type="InterPro" id="IPR004513">
    <property type="entry name" value="FtsX"/>
</dbReference>
<accession>A0A543AT39</accession>
<keyword evidence="17" id="KW-1185">Reference proteome</keyword>
<organism evidence="16 17">
    <name type="scientific">Stackebrandtia endophytica</name>
    <dbReference type="NCBI Taxonomy" id="1496996"/>
    <lineage>
        <taxon>Bacteria</taxon>
        <taxon>Bacillati</taxon>
        <taxon>Actinomycetota</taxon>
        <taxon>Actinomycetes</taxon>
        <taxon>Glycomycetales</taxon>
        <taxon>Glycomycetaceae</taxon>
        <taxon>Stackebrandtia</taxon>
    </lineage>
</organism>
<feature type="transmembrane region" description="Helical" evidence="13">
    <location>
        <begin position="21"/>
        <end position="43"/>
    </location>
</feature>
<evidence type="ECO:0000313" key="17">
    <source>
        <dbReference type="Proteomes" id="UP000317043"/>
    </source>
</evidence>
<evidence type="ECO:0000256" key="5">
    <source>
        <dbReference type="ARBA" id="ARBA00021907"/>
    </source>
</evidence>
<dbReference type="PANTHER" id="PTHR47755">
    <property type="entry name" value="CELL DIVISION PROTEIN FTSX"/>
    <property type="match status" value="1"/>
</dbReference>
<evidence type="ECO:0000259" key="15">
    <source>
        <dbReference type="Pfam" id="PF18075"/>
    </source>
</evidence>
<dbReference type="Proteomes" id="UP000317043">
    <property type="component" value="Unassembled WGS sequence"/>
</dbReference>
<feature type="domain" description="FtsX extracellular" evidence="15">
    <location>
        <begin position="56"/>
        <end position="145"/>
    </location>
</feature>
<dbReference type="PIRSF" id="PIRSF003097">
    <property type="entry name" value="FtsX"/>
    <property type="match status" value="1"/>
</dbReference>
<feature type="transmembrane region" description="Helical" evidence="13">
    <location>
        <begin position="172"/>
        <end position="197"/>
    </location>
</feature>
<evidence type="ECO:0000256" key="3">
    <source>
        <dbReference type="ARBA" id="ARBA00007379"/>
    </source>
</evidence>
<keyword evidence="8 13" id="KW-0812">Transmembrane</keyword>
<keyword evidence="9 13" id="KW-1133">Transmembrane helix</keyword>
<dbReference type="AlphaFoldDB" id="A0A543AT39"/>
<dbReference type="Pfam" id="PF02687">
    <property type="entry name" value="FtsX"/>
    <property type="match status" value="1"/>
</dbReference>
<proteinExistence type="inferred from homology"/>
<dbReference type="OrthoDB" id="9812531at2"/>
<evidence type="ECO:0000259" key="14">
    <source>
        <dbReference type="Pfam" id="PF02687"/>
    </source>
</evidence>
<evidence type="ECO:0000313" key="16">
    <source>
        <dbReference type="EMBL" id="TQL75741.1"/>
    </source>
</evidence>
<dbReference type="Pfam" id="PF18075">
    <property type="entry name" value="FtsX_ECD"/>
    <property type="match status" value="1"/>
</dbReference>
<keyword evidence="7 12" id="KW-0132">Cell division</keyword>
<dbReference type="PANTHER" id="PTHR47755:SF1">
    <property type="entry name" value="CELL DIVISION PROTEIN FTSX"/>
    <property type="match status" value="1"/>
</dbReference>
<dbReference type="InterPro" id="IPR047929">
    <property type="entry name" value="FtsX_actino"/>
</dbReference>
<evidence type="ECO:0000256" key="8">
    <source>
        <dbReference type="ARBA" id="ARBA00022692"/>
    </source>
</evidence>
<comment type="subunit">
    <text evidence="4">Forms a membrane-associated complex with FtsE.</text>
</comment>
<dbReference type="GO" id="GO:0051301">
    <property type="term" value="P:cell division"/>
    <property type="evidence" value="ECO:0007669"/>
    <property type="project" value="UniProtKB-KW"/>
</dbReference>
<dbReference type="EMBL" id="VFOW01000001">
    <property type="protein sequence ID" value="TQL75741.1"/>
    <property type="molecule type" value="Genomic_DNA"/>
</dbReference>
<evidence type="ECO:0000256" key="10">
    <source>
        <dbReference type="ARBA" id="ARBA00023136"/>
    </source>
</evidence>
<comment type="caution">
    <text evidence="16">The sequence shown here is derived from an EMBL/GenBank/DDBJ whole genome shotgun (WGS) entry which is preliminary data.</text>
</comment>
<feature type="domain" description="ABC3 transporter permease C-terminal" evidence="14">
    <location>
        <begin position="175"/>
        <end position="290"/>
    </location>
</feature>
<evidence type="ECO:0000256" key="6">
    <source>
        <dbReference type="ARBA" id="ARBA00022475"/>
    </source>
</evidence>
<evidence type="ECO:0000256" key="2">
    <source>
        <dbReference type="ARBA" id="ARBA00004651"/>
    </source>
</evidence>
<dbReference type="InParanoid" id="A0A543AT39"/>
<name>A0A543AT39_9ACTN</name>
<dbReference type="InterPro" id="IPR040690">
    <property type="entry name" value="FtsX_ECD"/>
</dbReference>
<dbReference type="GO" id="GO:0005886">
    <property type="term" value="C:plasma membrane"/>
    <property type="evidence" value="ECO:0007669"/>
    <property type="project" value="UniProtKB-SubCell"/>
</dbReference>
<evidence type="ECO:0000256" key="13">
    <source>
        <dbReference type="SAM" id="Phobius"/>
    </source>
</evidence>